<comment type="caution">
    <text evidence="2">The sequence shown here is derived from an EMBL/GenBank/DDBJ whole genome shotgun (WGS) entry which is preliminary data.</text>
</comment>
<dbReference type="PANTHER" id="PTHR24023:SF1083">
    <property type="entry name" value="MACROPHAGE RECEPTOR MARCO"/>
    <property type="match status" value="1"/>
</dbReference>
<evidence type="ECO:0000313" key="3">
    <source>
        <dbReference type="Proteomes" id="UP001549104"/>
    </source>
</evidence>
<keyword evidence="3" id="KW-1185">Reference proteome</keyword>
<dbReference type="EMBL" id="JBEPME010000005">
    <property type="protein sequence ID" value="MET3658176.1"/>
    <property type="molecule type" value="Genomic_DNA"/>
</dbReference>
<sequence>MSWSKTVPRGPKGEVGAGVNIRGTLPSTANLPASGTLGDAYIIGANLHVWSGSAWLDVGPIKGPQGDIGITGAKGDQGDQGVQGIKGDKGDKGNPFIYTDFTQAQLNLLKGIQGIQGLAGTAGIQGPKGDAGIQGVKGDQGAQGVKGDTGAPGIQGIKGDTGIQGIQGLKGDTGTTGAKGDTGLKGEMGAGVNILGTLPSTAELPTTGRLGDAYIIGVNLYVWSGSVWLNVGEIKGPKGDIGLTGAKGDQGIQGLKGDKGNPFIYSDFTQGQLDLLRGIQGIQGIQGAKGETGPQGLKGDIGIQGVKGDIGTAGANGATGAKGDKGEKGNAFIYTDFTAPQLAGLKGVKGDTGATGTAGSNGATGVKGDTGLQGPKGDKGDTGAAGSDANVGAHASVIASTTTLGHVKVDGTSITIDGNGVISGYVVPKDDTSGSPGSPYLLGGTMQAGYFGLVPASELFTATALSTAVGISAGTIQHDATPWLKFAWKGKILFRPMKAIRHSISWDNINAAGCVMGTKQVTKGANTYKVRLMQGALTNPSAGTAPDVGAKSSEWNRLMLPIHEQAATKAWAYPAYVEDSIPDWGIGFTDADLLTHSSYGYGSYSWCQETHSTASNRVRRGTAGVSGSSETTSTSATAAIGWAPVLELL</sequence>
<evidence type="ECO:0008006" key="4">
    <source>
        <dbReference type="Google" id="ProtNLM"/>
    </source>
</evidence>
<dbReference type="RefSeq" id="WP_354313861.1">
    <property type="nucleotide sequence ID" value="NZ_JBEPME010000005.1"/>
</dbReference>
<gene>
    <name evidence="2" type="ORF">ABIC55_003293</name>
</gene>
<name>A0ABV2KAT7_SPOPS</name>
<organism evidence="2 3">
    <name type="scientific">Sporosarcina psychrophila</name>
    <name type="common">Bacillus psychrophilus</name>
    <dbReference type="NCBI Taxonomy" id="1476"/>
    <lineage>
        <taxon>Bacteria</taxon>
        <taxon>Bacillati</taxon>
        <taxon>Bacillota</taxon>
        <taxon>Bacilli</taxon>
        <taxon>Bacillales</taxon>
        <taxon>Caryophanaceae</taxon>
        <taxon>Sporosarcina</taxon>
    </lineage>
</organism>
<evidence type="ECO:0000256" key="1">
    <source>
        <dbReference type="SAM" id="MobiDB-lite"/>
    </source>
</evidence>
<dbReference type="Pfam" id="PF01391">
    <property type="entry name" value="Collagen"/>
    <property type="match status" value="3"/>
</dbReference>
<dbReference type="InterPro" id="IPR050149">
    <property type="entry name" value="Collagen_superfamily"/>
</dbReference>
<dbReference type="InterPro" id="IPR008160">
    <property type="entry name" value="Collagen"/>
</dbReference>
<feature type="region of interest" description="Disordered" evidence="1">
    <location>
        <begin position="355"/>
        <end position="388"/>
    </location>
</feature>
<dbReference type="PANTHER" id="PTHR24023">
    <property type="entry name" value="COLLAGEN ALPHA"/>
    <property type="match status" value="1"/>
</dbReference>
<feature type="compositionally biased region" description="Low complexity" evidence="1">
    <location>
        <begin position="355"/>
        <end position="364"/>
    </location>
</feature>
<dbReference type="Proteomes" id="UP001549104">
    <property type="component" value="Unassembled WGS sequence"/>
</dbReference>
<evidence type="ECO:0000313" key="2">
    <source>
        <dbReference type="EMBL" id="MET3658176.1"/>
    </source>
</evidence>
<reference evidence="2 3" key="1">
    <citation type="submission" date="2024-06" db="EMBL/GenBank/DDBJ databases">
        <title>Sorghum-associated microbial communities from plants grown in Nebraska, USA.</title>
        <authorList>
            <person name="Schachtman D."/>
        </authorList>
    </citation>
    <scope>NUCLEOTIDE SEQUENCE [LARGE SCALE GENOMIC DNA]</scope>
    <source>
        <strain evidence="2 3">1288</strain>
    </source>
</reference>
<protein>
    <recommendedName>
        <fullName evidence="4">Collagen-like protein</fullName>
    </recommendedName>
</protein>
<feature type="region of interest" description="Disordered" evidence="1">
    <location>
        <begin position="1"/>
        <end position="20"/>
    </location>
</feature>
<proteinExistence type="predicted"/>
<accession>A0ABV2KAT7</accession>